<evidence type="ECO:0000256" key="3">
    <source>
        <dbReference type="ARBA" id="ARBA00022617"/>
    </source>
</evidence>
<evidence type="ECO:0000256" key="1">
    <source>
        <dbReference type="ARBA" id="ARBA00001971"/>
    </source>
</evidence>
<dbReference type="Gene3D" id="1.10.630.10">
    <property type="entry name" value="Cytochrome P450"/>
    <property type="match status" value="1"/>
</dbReference>
<dbReference type="GO" id="GO:0004497">
    <property type="term" value="F:monooxygenase activity"/>
    <property type="evidence" value="ECO:0007669"/>
    <property type="project" value="UniProtKB-KW"/>
</dbReference>
<protein>
    <submittedName>
        <fullName evidence="9">Putative sterigmatocystin biosynthesis P450 monooxygenase stcS</fullName>
    </submittedName>
</protein>
<keyword evidence="6 9" id="KW-0560">Oxidoreductase</keyword>
<name>A0A4T0WHB0_9PEZI</name>
<dbReference type="EMBL" id="MWPZ01000002">
    <property type="protein sequence ID" value="TID05076.1"/>
    <property type="molecule type" value="Genomic_DNA"/>
</dbReference>
<comment type="similarity">
    <text evidence="2">Belongs to the cytochrome P450 family.</text>
</comment>
<keyword evidence="4 7" id="KW-0479">Metal-binding</keyword>
<accession>A0A4T0WHB0</accession>
<keyword evidence="8" id="KW-0732">Signal</keyword>
<evidence type="ECO:0000256" key="8">
    <source>
        <dbReference type="SAM" id="SignalP"/>
    </source>
</evidence>
<dbReference type="InterPro" id="IPR050121">
    <property type="entry name" value="Cytochrome_P450_monoxygenase"/>
</dbReference>
<evidence type="ECO:0000313" key="10">
    <source>
        <dbReference type="Proteomes" id="UP000305883"/>
    </source>
</evidence>
<dbReference type="GO" id="GO:0005506">
    <property type="term" value="F:iron ion binding"/>
    <property type="evidence" value="ECO:0007669"/>
    <property type="project" value="InterPro"/>
</dbReference>
<dbReference type="SUPFAM" id="SSF48264">
    <property type="entry name" value="Cytochrome P450"/>
    <property type="match status" value="1"/>
</dbReference>
<keyword evidence="3 7" id="KW-0349">Heme</keyword>
<dbReference type="OrthoDB" id="10029320at2759"/>
<dbReference type="GO" id="GO:0016705">
    <property type="term" value="F:oxidoreductase activity, acting on paired donors, with incorporation or reduction of molecular oxygen"/>
    <property type="evidence" value="ECO:0007669"/>
    <property type="project" value="InterPro"/>
</dbReference>
<dbReference type="AlphaFoldDB" id="A0A4T0WHB0"/>
<evidence type="ECO:0000313" key="9">
    <source>
        <dbReference type="EMBL" id="TID05076.1"/>
    </source>
</evidence>
<dbReference type="PANTHER" id="PTHR24305">
    <property type="entry name" value="CYTOCHROME P450"/>
    <property type="match status" value="1"/>
</dbReference>
<dbReference type="CDD" id="cd11051">
    <property type="entry name" value="CYP59-like"/>
    <property type="match status" value="1"/>
</dbReference>
<dbReference type="GO" id="GO:0020037">
    <property type="term" value="F:heme binding"/>
    <property type="evidence" value="ECO:0007669"/>
    <property type="project" value="InterPro"/>
</dbReference>
<organism evidence="9 10">
    <name type="scientific">Colletotrichum higginsianum</name>
    <dbReference type="NCBI Taxonomy" id="80884"/>
    <lineage>
        <taxon>Eukaryota</taxon>
        <taxon>Fungi</taxon>
        <taxon>Dikarya</taxon>
        <taxon>Ascomycota</taxon>
        <taxon>Pezizomycotina</taxon>
        <taxon>Sordariomycetes</taxon>
        <taxon>Hypocreomycetidae</taxon>
        <taxon>Glomerellales</taxon>
        <taxon>Glomerellaceae</taxon>
        <taxon>Colletotrichum</taxon>
        <taxon>Colletotrichum destructivum species complex</taxon>
    </lineage>
</organism>
<evidence type="ECO:0000256" key="7">
    <source>
        <dbReference type="PIRSR" id="PIRSR602403-1"/>
    </source>
</evidence>
<evidence type="ECO:0000256" key="2">
    <source>
        <dbReference type="ARBA" id="ARBA00010617"/>
    </source>
</evidence>
<dbReference type="InterPro" id="IPR002403">
    <property type="entry name" value="Cyt_P450_E_grp-IV"/>
</dbReference>
<sequence>MPGQFHALVSSILALLVVGCVQTLRRWQWKRFQQFSHVPQAGKPSFLRGHRKVLDGLFRKGDPRRHVDQVMIDTCKDIGNPPVLLFDLRPMIPPMLMIFDWEVAEQITKSSPTWNSSCPKSPTMRPIYHLTGKRSILVTNGEVWRQQERKLNPGFAPQHLMTLLPTILDKTMVFLQRLDGFCETGEEFRMDEVCGALTFDIIGAVTMGLDLKAQVPGQHHEIVLAFQRLLGPYVNYRRRNIPFLNWRNERRRRQYGSELDRLVKGIIRESYGRIISNNAKSRDVLALSLEGTEELTPELLQVTSDNLRSFLFAGHDTTSILLQWAIYELSRSPRQLQSLCAELEELLGSDTDPAATREKLLRQPDILNQMPYTAAVIKETLRLYPPAGSVRMSPPGTGFRLRLPNGEYIAADGVSMMISPGQLQRDPSVYGETAHDFLPERWLNDASSIPAGAWRPFERGPRGCIGQELTNIEAKIILACVARRYSFVKVGLGELELDEKGSPITDERGYFKTKSTLFNSTQIIAKPVDRTVMKVRFRQY</sequence>
<dbReference type="Pfam" id="PF00067">
    <property type="entry name" value="p450"/>
    <property type="match status" value="1"/>
</dbReference>
<dbReference type="PANTHER" id="PTHR24305:SF222">
    <property type="entry name" value="CYTOCHROME P450 MONOOXYGENASE STCS"/>
    <property type="match status" value="1"/>
</dbReference>
<proteinExistence type="inferred from homology"/>
<dbReference type="InterPro" id="IPR001128">
    <property type="entry name" value="Cyt_P450"/>
</dbReference>
<dbReference type="InterPro" id="IPR036396">
    <property type="entry name" value="Cyt_P450_sf"/>
</dbReference>
<evidence type="ECO:0000256" key="4">
    <source>
        <dbReference type="ARBA" id="ARBA00022723"/>
    </source>
</evidence>
<reference evidence="9 10" key="1">
    <citation type="journal article" date="2019" name="Genome Biol. Evol.">
        <title>Genomic Plasticity Mediated by Transposable Elements in the Plant Pathogenic Fungus Colletotrichum higginsianum.</title>
        <authorList>
            <person name="Tsushima A."/>
            <person name="Gan P."/>
            <person name="Kumakura N."/>
            <person name="Narusaka M."/>
            <person name="Takano Y."/>
            <person name="Narusaka Y."/>
            <person name="Shirasu K."/>
        </authorList>
    </citation>
    <scope>NUCLEOTIDE SEQUENCE [LARGE SCALE GENOMIC DNA]</scope>
    <source>
        <strain evidence="9 10">MAFF305635-RFP</strain>
    </source>
</reference>
<comment type="cofactor">
    <cofactor evidence="1 7">
        <name>heme</name>
        <dbReference type="ChEBI" id="CHEBI:30413"/>
    </cofactor>
</comment>
<evidence type="ECO:0000256" key="5">
    <source>
        <dbReference type="ARBA" id="ARBA00023004"/>
    </source>
</evidence>
<dbReference type="Proteomes" id="UP000305883">
    <property type="component" value="Unassembled WGS sequence"/>
</dbReference>
<feature type="binding site" description="axial binding residue" evidence="7">
    <location>
        <position position="464"/>
    </location>
    <ligand>
        <name>heme</name>
        <dbReference type="ChEBI" id="CHEBI:30413"/>
    </ligand>
    <ligandPart>
        <name>Fe</name>
        <dbReference type="ChEBI" id="CHEBI:18248"/>
    </ligandPart>
</feature>
<comment type="caution">
    <text evidence="9">The sequence shown here is derived from an EMBL/GenBank/DDBJ whole genome shotgun (WGS) entry which is preliminary data.</text>
</comment>
<dbReference type="PRINTS" id="PR00385">
    <property type="entry name" value="P450"/>
</dbReference>
<keyword evidence="5 7" id="KW-0408">Iron</keyword>
<feature type="signal peptide" evidence="8">
    <location>
        <begin position="1"/>
        <end position="23"/>
    </location>
</feature>
<evidence type="ECO:0000256" key="6">
    <source>
        <dbReference type="ARBA" id="ARBA00023033"/>
    </source>
</evidence>
<feature type="chain" id="PRO_5020291527" evidence="8">
    <location>
        <begin position="24"/>
        <end position="540"/>
    </location>
</feature>
<keyword evidence="6 9" id="KW-0503">Monooxygenase</keyword>
<gene>
    <name evidence="9" type="ORF">CH35J_003068</name>
</gene>
<dbReference type="PRINTS" id="PR00465">
    <property type="entry name" value="EP450IV"/>
</dbReference>